<dbReference type="PANTHER" id="PTHR43080">
    <property type="entry name" value="CBS DOMAIN-CONTAINING PROTEIN CBSX3, MITOCHONDRIAL"/>
    <property type="match status" value="1"/>
</dbReference>
<comment type="caution">
    <text evidence="3">The sequence shown here is derived from an EMBL/GenBank/DDBJ whole genome shotgun (WGS) entry which is preliminary data.</text>
</comment>
<dbReference type="SUPFAM" id="SSF51206">
    <property type="entry name" value="cAMP-binding domain-like"/>
    <property type="match status" value="1"/>
</dbReference>
<protein>
    <submittedName>
        <fullName evidence="3">Cyclic nucleotide-binding/CBS domain-containing protein</fullName>
    </submittedName>
</protein>
<accession>A0A4Q9VT19</accession>
<dbReference type="PANTHER" id="PTHR43080:SF2">
    <property type="entry name" value="CBS DOMAIN-CONTAINING PROTEIN"/>
    <property type="match status" value="1"/>
</dbReference>
<dbReference type="InterPro" id="IPR005105">
    <property type="entry name" value="GlnD_Uridyltrans_N"/>
</dbReference>
<organism evidence="3 4">
    <name type="scientific">Siculibacillus lacustris</name>
    <dbReference type="NCBI Taxonomy" id="1549641"/>
    <lineage>
        <taxon>Bacteria</taxon>
        <taxon>Pseudomonadati</taxon>
        <taxon>Pseudomonadota</taxon>
        <taxon>Alphaproteobacteria</taxon>
        <taxon>Hyphomicrobiales</taxon>
        <taxon>Ancalomicrobiaceae</taxon>
        <taxon>Siculibacillus</taxon>
    </lineage>
</organism>
<proteinExistence type="predicted"/>
<dbReference type="Proteomes" id="UP000292781">
    <property type="component" value="Unassembled WGS sequence"/>
</dbReference>
<dbReference type="Pfam" id="PF00571">
    <property type="entry name" value="CBS"/>
    <property type="match status" value="1"/>
</dbReference>
<keyword evidence="4" id="KW-1185">Reference proteome</keyword>
<sequence>MPRSFDTRSPPFDRLGEAEAAELVAALDIGYFRAAEVILERGAASEHFHVVLKGQVEELDDDGHAVAVLGPKEAFGSRAVVHGGAGARYVAVEETLTYLIPRATLLALMHKNPGFAAFFYSDLSRKLAEVARADHGQGIDGVLRARIAEARLRPPSFISAAATIREAGRRMAEVDSNALFVHDGERVGIVTGMNLAKAVILDAKPLDMAVRDVAHYEIVAVDEQDFVFDALIAMTRHNKRRLMVTRDGEPSGILEDIDILGLFAGNSQLIPGRIDRARGLDDLTAAAADIQSQVERLHRQGVRVRDIAAITSDLNRHLFAKLFAMIAPESIRSSGCLIVMGSEGRGEQTIRTDQDNGLLLAGPVPAADLERFRREFQGALAGFGFPPCPGNVMVSNPIWSQPVDDFVAQLRRWVRMPDAESPMHLGIFFDAVSVAGNPELLARAKAEFIDLMAGETAALAHFAQAIDQFPGPGGVFGTILATVGREEPIDIKKSGIFPIVHGIRSLAIEKSLSETGTVDRIERLREQGFFDEAFARELEGAFGWFVGLRLKSQIRAHLAGTTEGESLVRLSDLSTLDRDLLRDALRVVKRFRDIVRNHYKLGMF</sequence>
<dbReference type="SMART" id="SM00100">
    <property type="entry name" value="cNMP"/>
    <property type="match status" value="1"/>
</dbReference>
<dbReference type="GO" id="GO:0008773">
    <property type="term" value="F:[protein-PII] uridylyltransferase activity"/>
    <property type="evidence" value="ECO:0007669"/>
    <property type="project" value="InterPro"/>
</dbReference>
<dbReference type="Pfam" id="PF10335">
    <property type="entry name" value="DUF294_C"/>
    <property type="match status" value="1"/>
</dbReference>
<dbReference type="InterPro" id="IPR014710">
    <property type="entry name" value="RmlC-like_jellyroll"/>
</dbReference>
<evidence type="ECO:0000313" key="4">
    <source>
        <dbReference type="Proteomes" id="UP000292781"/>
    </source>
</evidence>
<dbReference type="OrthoDB" id="9808528at2"/>
<evidence type="ECO:0000259" key="2">
    <source>
        <dbReference type="PROSITE" id="PS50042"/>
    </source>
</evidence>
<dbReference type="InterPro" id="IPR046342">
    <property type="entry name" value="CBS_dom_sf"/>
</dbReference>
<dbReference type="CDD" id="cd05401">
    <property type="entry name" value="NT_GlnE_GlnD_like"/>
    <property type="match status" value="1"/>
</dbReference>
<evidence type="ECO:0000313" key="3">
    <source>
        <dbReference type="EMBL" id="TBW39192.1"/>
    </source>
</evidence>
<name>A0A4Q9VT19_9HYPH</name>
<dbReference type="PROSITE" id="PS50042">
    <property type="entry name" value="CNMP_BINDING_3"/>
    <property type="match status" value="1"/>
</dbReference>
<dbReference type="InterPro" id="IPR051257">
    <property type="entry name" value="Diverse_CBS-Domain"/>
</dbReference>
<reference evidence="3 4" key="1">
    <citation type="submission" date="2019-02" db="EMBL/GenBank/DDBJ databases">
        <title>Siculibacillus lacustris gen. nov., sp. nov., a new rosette-forming bacterium isolated from a freshwater crater lake (Lake St. Ana, Romania).</title>
        <authorList>
            <person name="Felfoldi T."/>
            <person name="Marton Z."/>
            <person name="Szabo A."/>
            <person name="Mentes A."/>
            <person name="Boka K."/>
            <person name="Marialigeti K."/>
            <person name="Mathe I."/>
            <person name="Koncz M."/>
            <person name="Schumann P."/>
            <person name="Toth E."/>
        </authorList>
    </citation>
    <scope>NUCLEOTIDE SEQUENCE [LARGE SCALE GENOMIC DNA]</scope>
    <source>
        <strain evidence="3 4">SA-279</strain>
    </source>
</reference>
<gene>
    <name evidence="3" type="ORF">EYW49_06770</name>
</gene>
<dbReference type="Gene3D" id="2.60.120.10">
    <property type="entry name" value="Jelly Rolls"/>
    <property type="match status" value="1"/>
</dbReference>
<dbReference type="InterPro" id="IPR018821">
    <property type="entry name" value="DUF294_put_nucleoTrafse_sb-bd"/>
</dbReference>
<keyword evidence="1" id="KW-0129">CBS domain</keyword>
<dbReference type="EMBL" id="SJFN01000008">
    <property type="protein sequence ID" value="TBW39192.1"/>
    <property type="molecule type" value="Genomic_DNA"/>
</dbReference>
<evidence type="ECO:0000256" key="1">
    <source>
        <dbReference type="ARBA" id="ARBA00023122"/>
    </source>
</evidence>
<dbReference type="InterPro" id="IPR018490">
    <property type="entry name" value="cNMP-bd_dom_sf"/>
</dbReference>
<dbReference type="SMART" id="SM00116">
    <property type="entry name" value="CBS"/>
    <property type="match status" value="2"/>
</dbReference>
<dbReference type="RefSeq" id="WP_131307520.1">
    <property type="nucleotide sequence ID" value="NZ_SJFN01000008.1"/>
</dbReference>
<dbReference type="CDD" id="cd00038">
    <property type="entry name" value="CAP_ED"/>
    <property type="match status" value="1"/>
</dbReference>
<dbReference type="Pfam" id="PF00027">
    <property type="entry name" value="cNMP_binding"/>
    <property type="match status" value="1"/>
</dbReference>
<feature type="domain" description="Cyclic nucleotide-binding" evidence="2">
    <location>
        <begin position="11"/>
        <end position="126"/>
    </location>
</feature>
<dbReference type="SUPFAM" id="SSF54631">
    <property type="entry name" value="CBS-domain pair"/>
    <property type="match status" value="1"/>
</dbReference>
<dbReference type="InterPro" id="IPR000595">
    <property type="entry name" value="cNMP-bd_dom"/>
</dbReference>
<dbReference type="InterPro" id="IPR000644">
    <property type="entry name" value="CBS_dom"/>
</dbReference>
<dbReference type="Gene3D" id="3.10.580.10">
    <property type="entry name" value="CBS-domain"/>
    <property type="match status" value="1"/>
</dbReference>
<dbReference type="Pfam" id="PF03445">
    <property type="entry name" value="DUF294"/>
    <property type="match status" value="1"/>
</dbReference>
<dbReference type="AlphaFoldDB" id="A0A4Q9VT19"/>